<dbReference type="AlphaFoldDB" id="A0A4C1X7C0"/>
<protein>
    <submittedName>
        <fullName evidence="1">Uncharacterized protein</fullName>
    </submittedName>
</protein>
<evidence type="ECO:0000313" key="2">
    <source>
        <dbReference type="Proteomes" id="UP000299102"/>
    </source>
</evidence>
<dbReference type="EMBL" id="BGZK01000728">
    <property type="protein sequence ID" value="GBP58135.1"/>
    <property type="molecule type" value="Genomic_DNA"/>
</dbReference>
<sequence length="120" mass="13912">MDFFNHPNAHRPIVLVQRGAADERRHRCDGDVPSETTTCTSRDVSRCGNYIKSDLVDTFVLNQCRYCVFYLIRDVRDADGVVYDCNEPTDFKRSNAETRARVSSKSNECEHCRYRERVGK</sequence>
<keyword evidence="2" id="KW-1185">Reference proteome</keyword>
<reference evidence="1 2" key="1">
    <citation type="journal article" date="2019" name="Commun. Biol.">
        <title>The bagworm genome reveals a unique fibroin gene that provides high tensile strength.</title>
        <authorList>
            <person name="Kono N."/>
            <person name="Nakamura H."/>
            <person name="Ohtoshi R."/>
            <person name="Tomita M."/>
            <person name="Numata K."/>
            <person name="Arakawa K."/>
        </authorList>
    </citation>
    <scope>NUCLEOTIDE SEQUENCE [LARGE SCALE GENOMIC DNA]</scope>
</reference>
<proteinExistence type="predicted"/>
<dbReference type="Proteomes" id="UP000299102">
    <property type="component" value="Unassembled WGS sequence"/>
</dbReference>
<organism evidence="1 2">
    <name type="scientific">Eumeta variegata</name>
    <name type="common">Bagworm moth</name>
    <name type="synonym">Eumeta japonica</name>
    <dbReference type="NCBI Taxonomy" id="151549"/>
    <lineage>
        <taxon>Eukaryota</taxon>
        <taxon>Metazoa</taxon>
        <taxon>Ecdysozoa</taxon>
        <taxon>Arthropoda</taxon>
        <taxon>Hexapoda</taxon>
        <taxon>Insecta</taxon>
        <taxon>Pterygota</taxon>
        <taxon>Neoptera</taxon>
        <taxon>Endopterygota</taxon>
        <taxon>Lepidoptera</taxon>
        <taxon>Glossata</taxon>
        <taxon>Ditrysia</taxon>
        <taxon>Tineoidea</taxon>
        <taxon>Psychidae</taxon>
        <taxon>Oiketicinae</taxon>
        <taxon>Eumeta</taxon>
    </lineage>
</organism>
<comment type="caution">
    <text evidence="1">The sequence shown here is derived from an EMBL/GenBank/DDBJ whole genome shotgun (WGS) entry which is preliminary data.</text>
</comment>
<accession>A0A4C1X7C0</accession>
<gene>
    <name evidence="1" type="ORF">EVAR_86297_1</name>
</gene>
<evidence type="ECO:0000313" key="1">
    <source>
        <dbReference type="EMBL" id="GBP58135.1"/>
    </source>
</evidence>
<name>A0A4C1X7C0_EUMVA</name>